<sequence>MAKRPRRLPAAALGAPNQGGVQGVAAKIPNPGQEGPAPQQAVQAGARHWGSSRPNSTSSTAGQSQCSTETRIICTTSNSECADRLLREIASDPVQKRFQVLDNEADRLVSEPHPHLSTLQIQCKGRRTVPLPTSPPFHQIETVLANRDNSSPPNVQRGSPSLGPQLNQGAPMENPASLPKPPYPGRQPFTSPPPGTLGMPNRHVQPPSRTVGHAF</sequence>
<evidence type="ECO:0000256" key="1">
    <source>
        <dbReference type="SAM" id="MobiDB-lite"/>
    </source>
</evidence>
<reference evidence="2" key="1">
    <citation type="journal article" date="2008" name="Nature">
        <title>The amphioxus genome and the evolution of the chordate karyotype.</title>
        <authorList>
            <consortium name="US DOE Joint Genome Institute (JGI-PGF)"/>
            <person name="Putnam N.H."/>
            <person name="Butts T."/>
            <person name="Ferrier D.E.K."/>
            <person name="Furlong R.F."/>
            <person name="Hellsten U."/>
            <person name="Kawashima T."/>
            <person name="Robinson-Rechavi M."/>
            <person name="Shoguchi E."/>
            <person name="Terry A."/>
            <person name="Yu J.-K."/>
            <person name="Benito-Gutierrez E.L."/>
            <person name="Dubchak I."/>
            <person name="Garcia-Fernandez J."/>
            <person name="Gibson-Brown J.J."/>
            <person name="Grigoriev I.V."/>
            <person name="Horton A.C."/>
            <person name="de Jong P.J."/>
            <person name="Jurka J."/>
            <person name="Kapitonov V.V."/>
            <person name="Kohara Y."/>
            <person name="Kuroki Y."/>
            <person name="Lindquist E."/>
            <person name="Lucas S."/>
            <person name="Osoegawa K."/>
            <person name="Pennacchio L.A."/>
            <person name="Salamov A.A."/>
            <person name="Satou Y."/>
            <person name="Sauka-Spengler T."/>
            <person name="Schmutz J."/>
            <person name="Shin-I T."/>
            <person name="Toyoda A."/>
            <person name="Bronner-Fraser M."/>
            <person name="Fujiyama A."/>
            <person name="Holland L.Z."/>
            <person name="Holland P.W.H."/>
            <person name="Satoh N."/>
            <person name="Rokhsar D.S."/>
        </authorList>
    </citation>
    <scope>NUCLEOTIDE SEQUENCE [LARGE SCALE GENOMIC DNA]</scope>
    <source>
        <strain evidence="2">S238N-H82</strain>
        <tissue evidence="2">Testes</tissue>
    </source>
</reference>
<evidence type="ECO:0000313" key="2">
    <source>
        <dbReference type="EMBL" id="EEN55009.1"/>
    </source>
</evidence>
<feature type="compositionally biased region" description="Low complexity" evidence="1">
    <location>
        <begin position="29"/>
        <end position="46"/>
    </location>
</feature>
<dbReference type="InParanoid" id="C3YY50"/>
<name>C3YY50_BRAFL</name>
<feature type="compositionally biased region" description="Pro residues" evidence="1">
    <location>
        <begin position="178"/>
        <end position="195"/>
    </location>
</feature>
<feature type="compositionally biased region" description="Polar residues" evidence="1">
    <location>
        <begin position="52"/>
        <end position="67"/>
    </location>
</feature>
<feature type="region of interest" description="Disordered" evidence="1">
    <location>
        <begin position="147"/>
        <end position="215"/>
    </location>
</feature>
<dbReference type="AlphaFoldDB" id="C3YY50"/>
<accession>C3YY50</accession>
<gene>
    <name evidence="2" type="ORF">BRAFLDRAFT_79932</name>
</gene>
<organism>
    <name type="scientific">Branchiostoma floridae</name>
    <name type="common">Florida lancelet</name>
    <name type="synonym">Amphioxus</name>
    <dbReference type="NCBI Taxonomy" id="7739"/>
    <lineage>
        <taxon>Eukaryota</taxon>
        <taxon>Metazoa</taxon>
        <taxon>Chordata</taxon>
        <taxon>Cephalochordata</taxon>
        <taxon>Leptocardii</taxon>
        <taxon>Amphioxiformes</taxon>
        <taxon>Branchiostomatidae</taxon>
        <taxon>Branchiostoma</taxon>
    </lineage>
</organism>
<protein>
    <submittedName>
        <fullName evidence="2">Uncharacterized protein</fullName>
    </submittedName>
</protein>
<proteinExistence type="predicted"/>
<dbReference type="EMBL" id="GG666563">
    <property type="protein sequence ID" value="EEN55009.1"/>
    <property type="molecule type" value="Genomic_DNA"/>
</dbReference>
<feature type="compositionally biased region" description="Polar residues" evidence="1">
    <location>
        <begin position="147"/>
        <end position="168"/>
    </location>
</feature>
<feature type="region of interest" description="Disordered" evidence="1">
    <location>
        <begin position="1"/>
        <end position="67"/>
    </location>
</feature>